<dbReference type="EMBL" id="KK198079">
    <property type="protein sequence ID" value="KCV67203.1"/>
    <property type="molecule type" value="Genomic_DNA"/>
</dbReference>
<accession>A0A058YZS0</accession>
<evidence type="ECO:0000256" key="2">
    <source>
        <dbReference type="ARBA" id="ARBA00009066"/>
    </source>
</evidence>
<dbReference type="GO" id="GO:0005789">
    <property type="term" value="C:endoplasmic reticulum membrane"/>
    <property type="evidence" value="ECO:0007669"/>
    <property type="project" value="InterPro"/>
</dbReference>
<dbReference type="PANTHER" id="PTHR13193">
    <property type="entry name" value="CGI-140"/>
    <property type="match status" value="1"/>
</dbReference>
<proteinExistence type="inferred from homology"/>
<dbReference type="AlphaFoldDB" id="A0A058YZS0"/>
<evidence type="ECO:0000256" key="3">
    <source>
        <dbReference type="ARBA" id="ARBA00022692"/>
    </source>
</evidence>
<sequence length="125" mass="13440">MSAIPSLLAKGADPKRPELAVPFSIPLPAGIYTDSAQATEIYETRGANGLDSWGLLSMLFSMFAVMLRYRYAAWASLLATAVGHANRATLNGKGGSAEKPASMNLMFTLMGFMMTYMPLLTGQKK</sequence>
<evidence type="ECO:0000256" key="1">
    <source>
        <dbReference type="ARBA" id="ARBA00004370"/>
    </source>
</evidence>
<dbReference type="GeneID" id="20531102"/>
<dbReference type="GO" id="GO:0044183">
    <property type="term" value="F:protein folding chaperone"/>
    <property type="evidence" value="ECO:0007669"/>
    <property type="project" value="InterPro"/>
</dbReference>
<protein>
    <recommendedName>
        <fullName evidence="9">Protein Asterix</fullName>
    </recommendedName>
</protein>
<evidence type="ECO:0000313" key="8">
    <source>
        <dbReference type="Proteomes" id="UP000030693"/>
    </source>
</evidence>
<organism evidence="7">
    <name type="scientific">Fonticula alba</name>
    <name type="common">Slime mold</name>
    <dbReference type="NCBI Taxonomy" id="691883"/>
    <lineage>
        <taxon>Eukaryota</taxon>
        <taxon>Rotosphaerida</taxon>
        <taxon>Fonticulaceae</taxon>
        <taxon>Fonticula</taxon>
    </lineage>
</organism>
<evidence type="ECO:0000256" key="6">
    <source>
        <dbReference type="SAM" id="Phobius"/>
    </source>
</evidence>
<dbReference type="RefSeq" id="XP_009498392.1">
    <property type="nucleotide sequence ID" value="XM_009500117.1"/>
</dbReference>
<dbReference type="Proteomes" id="UP000030693">
    <property type="component" value="Unassembled WGS sequence"/>
</dbReference>
<reference evidence="7" key="1">
    <citation type="submission" date="2013-04" db="EMBL/GenBank/DDBJ databases">
        <title>The Genome Sequence of Fonticula alba ATCC 38817.</title>
        <authorList>
            <consortium name="The Broad Institute Genomics Platform"/>
            <person name="Russ C."/>
            <person name="Cuomo C."/>
            <person name="Burger G."/>
            <person name="Gray M.W."/>
            <person name="Holland P.W.H."/>
            <person name="King N."/>
            <person name="Lang F.B.F."/>
            <person name="Roger A.J."/>
            <person name="Ruiz-Trillo I."/>
            <person name="Brown M."/>
            <person name="Walker B."/>
            <person name="Young S."/>
            <person name="Zeng Q."/>
            <person name="Gargeya S."/>
            <person name="Fitzgerald M."/>
            <person name="Haas B."/>
            <person name="Abouelleil A."/>
            <person name="Allen A.W."/>
            <person name="Alvarado L."/>
            <person name="Arachchi H.M."/>
            <person name="Berlin A.M."/>
            <person name="Chapman S.B."/>
            <person name="Gainer-Dewar J."/>
            <person name="Goldberg J."/>
            <person name="Griggs A."/>
            <person name="Gujja S."/>
            <person name="Hansen M."/>
            <person name="Howarth C."/>
            <person name="Imamovic A."/>
            <person name="Ireland A."/>
            <person name="Larimer J."/>
            <person name="McCowan C."/>
            <person name="Murphy C."/>
            <person name="Pearson M."/>
            <person name="Poon T.W."/>
            <person name="Priest M."/>
            <person name="Roberts A."/>
            <person name="Saif S."/>
            <person name="Shea T."/>
            <person name="Sisk P."/>
            <person name="Sykes S."/>
            <person name="Wortman J."/>
            <person name="Nusbaum C."/>
            <person name="Birren B."/>
        </authorList>
    </citation>
    <scope>NUCLEOTIDE SEQUENCE [LARGE SCALE GENOMIC DNA]</scope>
    <source>
        <strain evidence="7">ATCC 38817</strain>
    </source>
</reference>
<dbReference type="InterPro" id="IPR005351">
    <property type="entry name" value="ASTER"/>
</dbReference>
<dbReference type="PANTHER" id="PTHR13193:SF0">
    <property type="entry name" value="PAT COMPLEX SUBUNIT ASTERIX"/>
    <property type="match status" value="1"/>
</dbReference>
<gene>
    <name evidence="7" type="ORF">H696_06377</name>
</gene>
<name>A0A058YZS0_FONAL</name>
<keyword evidence="4 6" id="KW-1133">Transmembrane helix</keyword>
<comment type="similarity">
    <text evidence="2">Belongs to the Asterix family.</text>
</comment>
<keyword evidence="5 6" id="KW-0472">Membrane</keyword>
<evidence type="ECO:0000256" key="4">
    <source>
        <dbReference type="ARBA" id="ARBA00022989"/>
    </source>
</evidence>
<dbReference type="Pfam" id="PF03669">
    <property type="entry name" value="ASTER"/>
    <property type="match status" value="1"/>
</dbReference>
<evidence type="ECO:0000313" key="7">
    <source>
        <dbReference type="EMBL" id="KCV67203.1"/>
    </source>
</evidence>
<dbReference type="OrthoDB" id="284718at2759"/>
<feature type="transmembrane region" description="Helical" evidence="6">
    <location>
        <begin position="53"/>
        <end position="71"/>
    </location>
</feature>
<keyword evidence="3 6" id="KW-0812">Transmembrane</keyword>
<comment type="subcellular location">
    <subcellularLocation>
        <location evidence="1">Membrane</location>
    </subcellularLocation>
</comment>
<keyword evidence="8" id="KW-1185">Reference proteome</keyword>
<evidence type="ECO:0008006" key="9">
    <source>
        <dbReference type="Google" id="ProtNLM"/>
    </source>
</evidence>
<dbReference type="GO" id="GO:0045048">
    <property type="term" value="P:protein insertion into ER membrane"/>
    <property type="evidence" value="ECO:0007669"/>
    <property type="project" value="InterPro"/>
</dbReference>
<evidence type="ECO:0000256" key="5">
    <source>
        <dbReference type="ARBA" id="ARBA00023136"/>
    </source>
</evidence>
<feature type="transmembrane region" description="Helical" evidence="6">
    <location>
        <begin position="101"/>
        <end position="120"/>
    </location>
</feature>